<name>A0A1R0GMC6_9FUNG</name>
<accession>A0A1R0GMC6</accession>
<reference evidence="1 2" key="1">
    <citation type="journal article" date="2016" name="Mol. Biol. Evol.">
        <title>Genome-Wide Survey of Gut Fungi (Harpellales) Reveals the First Horizontally Transferred Ubiquitin Gene from a Mosquito Host.</title>
        <authorList>
            <person name="Wang Y."/>
            <person name="White M.M."/>
            <person name="Kvist S."/>
            <person name="Moncalvo J.M."/>
        </authorList>
    </citation>
    <scope>NUCLEOTIDE SEQUENCE [LARGE SCALE GENOMIC DNA]</scope>
    <source>
        <strain evidence="1 2">ALG-7-W6</strain>
    </source>
</reference>
<keyword evidence="2" id="KW-1185">Reference proteome</keyword>
<dbReference type="AlphaFoldDB" id="A0A1R0GMC6"/>
<organism evidence="1 2">
    <name type="scientific">Smittium mucronatum</name>
    <dbReference type="NCBI Taxonomy" id="133383"/>
    <lineage>
        <taxon>Eukaryota</taxon>
        <taxon>Fungi</taxon>
        <taxon>Fungi incertae sedis</taxon>
        <taxon>Zoopagomycota</taxon>
        <taxon>Kickxellomycotina</taxon>
        <taxon>Harpellomycetes</taxon>
        <taxon>Harpellales</taxon>
        <taxon>Legeriomycetaceae</taxon>
        <taxon>Smittium</taxon>
    </lineage>
</organism>
<evidence type="ECO:0000313" key="2">
    <source>
        <dbReference type="Proteomes" id="UP000187455"/>
    </source>
</evidence>
<proteinExistence type="predicted"/>
<protein>
    <submittedName>
        <fullName evidence="1">Uncharacterized protein</fullName>
    </submittedName>
</protein>
<sequence>MIVIFGFQSWNLLVSEADYLYQLDWYKSSLLNCCIMERGEATLNALLLVQILPPPSRELRAGITPLFRISALRQFLSALTTSSFIAAPTIKMIGENLTWGLGTEPKEGPNK</sequence>
<evidence type="ECO:0000313" key="1">
    <source>
        <dbReference type="EMBL" id="OLY78054.1"/>
    </source>
</evidence>
<dbReference type="EMBL" id="LSSL01007335">
    <property type="protein sequence ID" value="OLY78054.1"/>
    <property type="molecule type" value="Genomic_DNA"/>
</dbReference>
<gene>
    <name evidence="1" type="ORF">AYI68_g7903</name>
</gene>
<dbReference type="Proteomes" id="UP000187455">
    <property type="component" value="Unassembled WGS sequence"/>
</dbReference>
<comment type="caution">
    <text evidence="1">The sequence shown here is derived from an EMBL/GenBank/DDBJ whole genome shotgun (WGS) entry which is preliminary data.</text>
</comment>